<dbReference type="AlphaFoldDB" id="A0A1Y3BE26"/>
<evidence type="ECO:0000256" key="1">
    <source>
        <dbReference type="SAM" id="MobiDB-lite"/>
    </source>
</evidence>
<sequence length="139" mass="17089">YFIEKSEKKEEQSSQRHQEPRSESPVNSLEDLFRKTKTIPYIYWLPLNDEQALERQKFRNQLEKDREARIAQRLEMSARRSPPLHPPPPNMSRDMHRVRRTSPMNFRRKPSRSPVYRRNQSRYSRSRSPVRRRFSPRRR</sequence>
<evidence type="ECO:0000313" key="2">
    <source>
        <dbReference type="EMBL" id="OTF77856.1"/>
    </source>
</evidence>
<dbReference type="GO" id="GO:0071011">
    <property type="term" value="C:precatalytic spliceosome"/>
    <property type="evidence" value="ECO:0007669"/>
    <property type="project" value="TreeGrafter"/>
</dbReference>
<dbReference type="PANTHER" id="PTHR46589">
    <property type="entry name" value="APOPTOTIC CHROMATIN CONDENSATION INDUCER IN THE NUCLEUS"/>
    <property type="match status" value="1"/>
</dbReference>
<gene>
    <name evidence="2" type="ORF">BLA29_008908</name>
</gene>
<protein>
    <submittedName>
        <fullName evidence="2">Uncharacterized protein</fullName>
    </submittedName>
</protein>
<dbReference type="InterPro" id="IPR052793">
    <property type="entry name" value="EJC-associated_protein"/>
</dbReference>
<accession>A0A1Y3BE26</accession>
<dbReference type="Proteomes" id="UP000194236">
    <property type="component" value="Unassembled WGS sequence"/>
</dbReference>
<feature type="compositionally biased region" description="Basic and acidic residues" evidence="1">
    <location>
        <begin position="1"/>
        <end position="22"/>
    </location>
</feature>
<dbReference type="GO" id="GO:0061574">
    <property type="term" value="C:ASAP complex"/>
    <property type="evidence" value="ECO:0007669"/>
    <property type="project" value="TreeGrafter"/>
</dbReference>
<evidence type="ECO:0000313" key="3">
    <source>
        <dbReference type="Proteomes" id="UP000194236"/>
    </source>
</evidence>
<dbReference type="InterPro" id="IPR032552">
    <property type="entry name" value="RSB_motif"/>
</dbReference>
<feature type="compositionally biased region" description="Basic residues" evidence="1">
    <location>
        <begin position="124"/>
        <end position="139"/>
    </location>
</feature>
<comment type="caution">
    <text evidence="2">The sequence shown here is derived from an EMBL/GenBank/DDBJ whole genome shotgun (WGS) entry which is preliminary data.</text>
</comment>
<feature type="compositionally biased region" description="Basic and acidic residues" evidence="1">
    <location>
        <begin position="63"/>
        <end position="78"/>
    </location>
</feature>
<feature type="region of interest" description="Disordered" evidence="1">
    <location>
        <begin position="1"/>
        <end position="29"/>
    </location>
</feature>
<proteinExistence type="predicted"/>
<reference evidence="2 3" key="1">
    <citation type="submission" date="2017-03" db="EMBL/GenBank/DDBJ databases">
        <title>Genome Survey of Euroglyphus maynei.</title>
        <authorList>
            <person name="Arlian L.G."/>
            <person name="Morgan M.S."/>
            <person name="Rider S.D."/>
        </authorList>
    </citation>
    <scope>NUCLEOTIDE SEQUENCE [LARGE SCALE GENOMIC DNA]</scope>
    <source>
        <strain evidence="2">Arlian Lab</strain>
        <tissue evidence="2">Whole body</tissue>
    </source>
</reference>
<feature type="non-terminal residue" evidence="2">
    <location>
        <position position="1"/>
    </location>
</feature>
<dbReference type="OrthoDB" id="5348404at2759"/>
<dbReference type="Pfam" id="PF16294">
    <property type="entry name" value="RSB_motif"/>
    <property type="match status" value="1"/>
</dbReference>
<dbReference type="EMBL" id="MUJZ01030595">
    <property type="protein sequence ID" value="OTF77856.1"/>
    <property type="molecule type" value="Genomic_DNA"/>
</dbReference>
<dbReference type="GO" id="GO:0003723">
    <property type="term" value="F:RNA binding"/>
    <property type="evidence" value="ECO:0007669"/>
    <property type="project" value="TreeGrafter"/>
</dbReference>
<dbReference type="GO" id="GO:0008380">
    <property type="term" value="P:RNA splicing"/>
    <property type="evidence" value="ECO:0007669"/>
    <property type="project" value="TreeGrafter"/>
</dbReference>
<feature type="region of interest" description="Disordered" evidence="1">
    <location>
        <begin position="63"/>
        <end position="139"/>
    </location>
</feature>
<name>A0A1Y3BE26_EURMA</name>
<dbReference type="PANTHER" id="PTHR46589:SF1">
    <property type="entry name" value="APOPTOTIC CHROMATIN CONDENSATION INDUCER IN THE NUCLEUS"/>
    <property type="match status" value="1"/>
</dbReference>
<keyword evidence="3" id="KW-1185">Reference proteome</keyword>
<organism evidence="2 3">
    <name type="scientific">Euroglyphus maynei</name>
    <name type="common">Mayne's house dust mite</name>
    <dbReference type="NCBI Taxonomy" id="6958"/>
    <lineage>
        <taxon>Eukaryota</taxon>
        <taxon>Metazoa</taxon>
        <taxon>Ecdysozoa</taxon>
        <taxon>Arthropoda</taxon>
        <taxon>Chelicerata</taxon>
        <taxon>Arachnida</taxon>
        <taxon>Acari</taxon>
        <taxon>Acariformes</taxon>
        <taxon>Sarcoptiformes</taxon>
        <taxon>Astigmata</taxon>
        <taxon>Psoroptidia</taxon>
        <taxon>Analgoidea</taxon>
        <taxon>Pyroglyphidae</taxon>
        <taxon>Pyroglyphinae</taxon>
        <taxon>Euroglyphus</taxon>
    </lineage>
</organism>
<feature type="compositionally biased region" description="Basic residues" evidence="1">
    <location>
        <begin position="96"/>
        <end position="111"/>
    </location>
</feature>